<proteinExistence type="inferred from homology"/>
<dbReference type="PANTHER" id="PTHR30371">
    <property type="entry name" value="SEC-INDEPENDENT PROTEIN TRANSLOCASE PROTEIN TATC"/>
    <property type="match status" value="1"/>
</dbReference>
<dbReference type="InterPro" id="IPR002033">
    <property type="entry name" value="TatC"/>
</dbReference>
<organism evidence="6 7">
    <name type="scientific">Methylobacillus flagellatus (strain ATCC 51484 / DSM 6875 / VKM B-1610 / KT)</name>
    <dbReference type="NCBI Taxonomy" id="265072"/>
    <lineage>
        <taxon>Bacteria</taxon>
        <taxon>Pseudomonadati</taxon>
        <taxon>Pseudomonadota</taxon>
        <taxon>Betaproteobacteria</taxon>
        <taxon>Nitrosomonadales</taxon>
        <taxon>Methylophilaceae</taxon>
        <taxon>Methylobacillus</taxon>
    </lineage>
</organism>
<evidence type="ECO:0000256" key="4">
    <source>
        <dbReference type="ARBA" id="ARBA00023136"/>
    </source>
</evidence>
<keyword evidence="5" id="KW-1003">Cell membrane</keyword>
<dbReference type="Proteomes" id="UP000002440">
    <property type="component" value="Chromosome"/>
</dbReference>
<dbReference type="EMBL" id="CP000284">
    <property type="protein sequence ID" value="ABE48814.1"/>
    <property type="molecule type" value="Genomic_DNA"/>
</dbReference>
<accession>Q1H3X3</accession>
<protein>
    <recommendedName>
        <fullName evidence="5">Sec-independent protein translocase protein TatC</fullName>
    </recommendedName>
</protein>
<dbReference type="NCBIfam" id="TIGR00945">
    <property type="entry name" value="tatC"/>
    <property type="match status" value="1"/>
</dbReference>
<evidence type="ECO:0000256" key="5">
    <source>
        <dbReference type="HAMAP-Rule" id="MF_00902"/>
    </source>
</evidence>
<feature type="transmembrane region" description="Helical" evidence="5">
    <location>
        <begin position="17"/>
        <end position="36"/>
    </location>
</feature>
<sequence length="246" mass="26832">MEQDGFLSHFYELRTRFIRIIAGMLVPLLAILPFANELHGFFVTPLLNQLPAGGQMIATSVTSPFLIPLKIAFYVAVAVSLPHTLYQVWKFFQPGLYPKEKLISVLGVVSSVILFVIGACFAFYLVIPVVIKFIVGTAPEGVAVMTEIGSYLDFLVSIMLAFGISFQTPIIVVAIAALGIVELKTLREIRGYVVVGAFVVGAIFTPPDIISQFMLAIPLWLLYELGVFIAMLVVARRAAVPALPDA</sequence>
<dbReference type="GO" id="GO:0009977">
    <property type="term" value="F:proton motive force dependent protein transmembrane transporter activity"/>
    <property type="evidence" value="ECO:0007669"/>
    <property type="project" value="TreeGrafter"/>
</dbReference>
<dbReference type="GO" id="GO:0043953">
    <property type="term" value="P:protein transport by the Tat complex"/>
    <property type="evidence" value="ECO:0007669"/>
    <property type="project" value="UniProtKB-UniRule"/>
</dbReference>
<dbReference type="eggNOG" id="COG0805">
    <property type="taxonomic scope" value="Bacteria"/>
</dbReference>
<evidence type="ECO:0000256" key="1">
    <source>
        <dbReference type="ARBA" id="ARBA00004141"/>
    </source>
</evidence>
<evidence type="ECO:0000256" key="2">
    <source>
        <dbReference type="ARBA" id="ARBA00022692"/>
    </source>
</evidence>
<keyword evidence="5" id="KW-0997">Cell inner membrane</keyword>
<dbReference type="GO" id="GO:0033281">
    <property type="term" value="C:TAT protein transport complex"/>
    <property type="evidence" value="ECO:0007669"/>
    <property type="project" value="UniProtKB-UniRule"/>
</dbReference>
<dbReference type="STRING" id="265072.Mfla_0544"/>
<keyword evidence="3 5" id="KW-1133">Transmembrane helix</keyword>
<keyword evidence="4 5" id="KW-0472">Membrane</keyword>
<keyword evidence="5" id="KW-0813">Transport</keyword>
<dbReference type="AlphaFoldDB" id="Q1H3X3"/>
<keyword evidence="5" id="KW-0653">Protein transport</keyword>
<feature type="transmembrane region" description="Helical" evidence="5">
    <location>
        <begin position="56"/>
        <end position="81"/>
    </location>
</feature>
<feature type="transmembrane region" description="Helical" evidence="5">
    <location>
        <begin position="102"/>
        <end position="134"/>
    </location>
</feature>
<comment type="subunit">
    <text evidence="5">The Tat system comprises two distinct complexes: a TatABC complex, containing multiple copies of TatA, TatB and TatC subunits, and a separate TatA complex, containing only TatA subunits. Substrates initially bind to the TatABC complex, which probably triggers association of the separate TatA complex to form the active translocon.</text>
</comment>
<dbReference type="KEGG" id="mfa:Mfla_0544"/>
<evidence type="ECO:0000313" key="7">
    <source>
        <dbReference type="Proteomes" id="UP000002440"/>
    </source>
</evidence>
<dbReference type="PRINTS" id="PR01840">
    <property type="entry name" value="TATCFAMILY"/>
</dbReference>
<dbReference type="HAMAP" id="MF_00902">
    <property type="entry name" value="TatC"/>
    <property type="match status" value="1"/>
</dbReference>
<reference evidence="6 7" key="1">
    <citation type="submission" date="2006-03" db="EMBL/GenBank/DDBJ databases">
        <title>Complete sequence of Methylobacillus flagellatus KT.</title>
        <authorList>
            <consortium name="US DOE Joint Genome Institute"/>
            <person name="Copeland A."/>
            <person name="Lucas S."/>
            <person name="Lapidus A."/>
            <person name="Barry K."/>
            <person name="Detter J.C."/>
            <person name="Glavina del Rio T."/>
            <person name="Hammon N."/>
            <person name="Israni S."/>
            <person name="Dalin E."/>
            <person name="Tice H."/>
            <person name="Pitluck S."/>
            <person name="Brettin T."/>
            <person name="Bruce D."/>
            <person name="Han C."/>
            <person name="Tapia R."/>
            <person name="Saunders E."/>
            <person name="Gilna P."/>
            <person name="Schmutz J."/>
            <person name="Larimer F."/>
            <person name="Land M."/>
            <person name="Kyrpides N."/>
            <person name="Anderson I."/>
            <person name="Richardson P."/>
        </authorList>
    </citation>
    <scope>NUCLEOTIDE SEQUENCE [LARGE SCALE GENOMIC DNA]</scope>
    <source>
        <strain evidence="7">KT / ATCC 51484 / DSM 6875</strain>
    </source>
</reference>
<evidence type="ECO:0000313" key="6">
    <source>
        <dbReference type="EMBL" id="ABE48814.1"/>
    </source>
</evidence>
<keyword evidence="7" id="KW-1185">Reference proteome</keyword>
<name>Q1H3X3_METFK</name>
<dbReference type="GO" id="GO:0065002">
    <property type="term" value="P:intracellular protein transmembrane transport"/>
    <property type="evidence" value="ECO:0007669"/>
    <property type="project" value="TreeGrafter"/>
</dbReference>
<comment type="similarity">
    <text evidence="5">Belongs to the TatC family.</text>
</comment>
<dbReference type="RefSeq" id="WP_011478911.1">
    <property type="nucleotide sequence ID" value="NC_007947.1"/>
</dbReference>
<feature type="transmembrane region" description="Helical" evidence="5">
    <location>
        <begin position="213"/>
        <end position="235"/>
    </location>
</feature>
<feature type="transmembrane region" description="Helical" evidence="5">
    <location>
        <begin position="154"/>
        <end position="177"/>
    </location>
</feature>
<dbReference type="PANTHER" id="PTHR30371:SF0">
    <property type="entry name" value="SEC-INDEPENDENT PROTEIN TRANSLOCASE PROTEIN TATC, CHLOROPLASTIC-RELATED"/>
    <property type="match status" value="1"/>
</dbReference>
<dbReference type="HOGENOM" id="CLU_031942_1_1_4"/>
<keyword evidence="2 5" id="KW-0812">Transmembrane</keyword>
<dbReference type="Pfam" id="PF00902">
    <property type="entry name" value="TatC"/>
    <property type="match status" value="1"/>
</dbReference>
<gene>
    <name evidence="5" type="primary">tatC</name>
    <name evidence="6" type="ordered locus">Mfla_0544</name>
</gene>
<evidence type="ECO:0000256" key="3">
    <source>
        <dbReference type="ARBA" id="ARBA00022989"/>
    </source>
</evidence>
<comment type="subcellular location">
    <subcellularLocation>
        <location evidence="5">Cell inner membrane</location>
        <topology evidence="5">Multi-pass membrane protein</topology>
    </subcellularLocation>
    <subcellularLocation>
        <location evidence="1">Membrane</location>
        <topology evidence="1">Multi-pass membrane protein</topology>
    </subcellularLocation>
</comment>
<feature type="transmembrane region" description="Helical" evidence="5">
    <location>
        <begin position="189"/>
        <end position="207"/>
    </location>
</feature>
<dbReference type="OrthoDB" id="9777044at2"/>
<keyword evidence="5" id="KW-0811">Translocation</keyword>
<comment type="function">
    <text evidence="5">Part of the twin-arginine translocation (Tat) system that transports large folded proteins containing a characteristic twin-arginine motif in their signal peptide across membranes. Together with TatB, TatC is part of a receptor directly interacting with Tat signal peptides.</text>
</comment>